<dbReference type="EnsemblPlants" id="Bra012966.1">
    <property type="protein sequence ID" value="Bra012966.1-P"/>
    <property type="gene ID" value="Bra012966"/>
</dbReference>
<reference evidence="2" key="3">
    <citation type="submission" date="2023-03" db="UniProtKB">
        <authorList>
            <consortium name="EnsemblPlants"/>
        </authorList>
    </citation>
    <scope>IDENTIFICATION</scope>
    <source>
        <strain evidence="2">cv. Chiifu-401-42</strain>
    </source>
</reference>
<organism evidence="2 3">
    <name type="scientific">Brassica campestris</name>
    <name type="common">Field mustard</name>
    <dbReference type="NCBI Taxonomy" id="3711"/>
    <lineage>
        <taxon>Eukaryota</taxon>
        <taxon>Viridiplantae</taxon>
        <taxon>Streptophyta</taxon>
        <taxon>Embryophyta</taxon>
        <taxon>Tracheophyta</taxon>
        <taxon>Spermatophyta</taxon>
        <taxon>Magnoliopsida</taxon>
        <taxon>eudicotyledons</taxon>
        <taxon>Gunneridae</taxon>
        <taxon>Pentapetalae</taxon>
        <taxon>rosids</taxon>
        <taxon>malvids</taxon>
        <taxon>Brassicales</taxon>
        <taxon>Brassicaceae</taxon>
        <taxon>Brassiceae</taxon>
        <taxon>Brassica</taxon>
    </lineage>
</organism>
<reference evidence="2 3" key="2">
    <citation type="journal article" date="2018" name="Hortic Res">
        <title>Improved Brassica rapa reference genome by single-molecule sequencing and chromosome conformation capture technologies.</title>
        <authorList>
            <person name="Zhang L."/>
            <person name="Cai X."/>
            <person name="Wu J."/>
            <person name="Liu M."/>
            <person name="Grob S."/>
            <person name="Cheng F."/>
            <person name="Liang J."/>
            <person name="Cai C."/>
            <person name="Liu Z."/>
            <person name="Liu B."/>
            <person name="Wang F."/>
            <person name="Li S."/>
            <person name="Liu F."/>
            <person name="Li X."/>
            <person name="Cheng L."/>
            <person name="Yang W."/>
            <person name="Li M.H."/>
            <person name="Grossniklaus U."/>
            <person name="Zheng H."/>
            <person name="Wang X."/>
        </authorList>
    </citation>
    <scope>NUCLEOTIDE SEQUENCE [LARGE SCALE GENOMIC DNA]</scope>
    <source>
        <strain evidence="2 3">cv. Chiifu-401-42</strain>
    </source>
</reference>
<protein>
    <submittedName>
        <fullName evidence="2">Uncharacterized protein</fullName>
    </submittedName>
</protein>
<dbReference type="HOGENOM" id="CLU_2691247_0_0_1"/>
<dbReference type="AlphaFoldDB" id="M4D906"/>
<feature type="compositionally biased region" description="Basic and acidic residues" evidence="1">
    <location>
        <begin position="1"/>
        <end position="15"/>
    </location>
</feature>
<dbReference type="Gramene" id="Bra012966.1">
    <property type="protein sequence ID" value="Bra012966.1-P"/>
    <property type="gene ID" value="Bra012966"/>
</dbReference>
<proteinExistence type="predicted"/>
<feature type="region of interest" description="Disordered" evidence="1">
    <location>
        <begin position="1"/>
        <end position="20"/>
    </location>
</feature>
<evidence type="ECO:0000313" key="2">
    <source>
        <dbReference type="EnsemblPlants" id="Bra012966.1-P"/>
    </source>
</evidence>
<evidence type="ECO:0000313" key="3">
    <source>
        <dbReference type="Proteomes" id="UP000011750"/>
    </source>
</evidence>
<dbReference type="Proteomes" id="UP000011750">
    <property type="component" value="Chromosome A03"/>
</dbReference>
<feature type="region of interest" description="Disordered" evidence="1">
    <location>
        <begin position="28"/>
        <end position="48"/>
    </location>
</feature>
<sequence>MVEHEDLNSQEHNDDLLVFPPINHENLYTDGFDMERESSPTPSSSSSFGSDVIAKLLHQIVQMNELLIEKKHSN</sequence>
<accession>M4D906</accession>
<dbReference type="InParanoid" id="M4D906"/>
<name>M4D906_BRACM</name>
<reference evidence="2 3" key="1">
    <citation type="journal article" date="2011" name="Nat. Genet.">
        <title>The genome of the mesopolyploid crop species Brassica rapa.</title>
        <authorList>
            <consortium name="Brassica rapa Genome Sequencing Project Consortium"/>
            <person name="Wang X."/>
            <person name="Wang H."/>
            <person name="Wang J."/>
            <person name="Sun R."/>
            <person name="Wu J."/>
            <person name="Liu S."/>
            <person name="Bai Y."/>
            <person name="Mun J.H."/>
            <person name="Bancroft I."/>
            <person name="Cheng F."/>
            <person name="Huang S."/>
            <person name="Li X."/>
            <person name="Hua W."/>
            <person name="Wang J."/>
            <person name="Wang X."/>
            <person name="Freeling M."/>
            <person name="Pires J.C."/>
            <person name="Paterson A.H."/>
            <person name="Chalhoub B."/>
            <person name="Wang B."/>
            <person name="Hayward A."/>
            <person name="Sharpe A.G."/>
            <person name="Park B.S."/>
            <person name="Weisshaar B."/>
            <person name="Liu B."/>
            <person name="Li B."/>
            <person name="Liu B."/>
            <person name="Tong C."/>
            <person name="Song C."/>
            <person name="Duran C."/>
            <person name="Peng C."/>
            <person name="Geng C."/>
            <person name="Koh C."/>
            <person name="Lin C."/>
            <person name="Edwards D."/>
            <person name="Mu D."/>
            <person name="Shen D."/>
            <person name="Soumpourou E."/>
            <person name="Li F."/>
            <person name="Fraser F."/>
            <person name="Conant G."/>
            <person name="Lassalle G."/>
            <person name="King G.J."/>
            <person name="Bonnema G."/>
            <person name="Tang H."/>
            <person name="Wang H."/>
            <person name="Belcram H."/>
            <person name="Zhou H."/>
            <person name="Hirakawa H."/>
            <person name="Abe H."/>
            <person name="Guo H."/>
            <person name="Wang H."/>
            <person name="Jin H."/>
            <person name="Parkin I.A."/>
            <person name="Batley J."/>
            <person name="Kim J.S."/>
            <person name="Just J."/>
            <person name="Li J."/>
            <person name="Xu J."/>
            <person name="Deng J."/>
            <person name="Kim J.A."/>
            <person name="Li J."/>
            <person name="Yu J."/>
            <person name="Meng J."/>
            <person name="Wang J."/>
            <person name="Min J."/>
            <person name="Poulain J."/>
            <person name="Wang J."/>
            <person name="Hatakeyama K."/>
            <person name="Wu K."/>
            <person name="Wang L."/>
            <person name="Fang L."/>
            <person name="Trick M."/>
            <person name="Links M.G."/>
            <person name="Zhao M."/>
            <person name="Jin M."/>
            <person name="Ramchiary N."/>
            <person name="Drou N."/>
            <person name="Berkman P.J."/>
            <person name="Cai Q."/>
            <person name="Huang Q."/>
            <person name="Li R."/>
            <person name="Tabata S."/>
            <person name="Cheng S."/>
            <person name="Zhang S."/>
            <person name="Zhang S."/>
            <person name="Huang S."/>
            <person name="Sato S."/>
            <person name="Sun S."/>
            <person name="Kwon S.J."/>
            <person name="Choi S.R."/>
            <person name="Lee T.H."/>
            <person name="Fan W."/>
            <person name="Zhao X."/>
            <person name="Tan X."/>
            <person name="Xu X."/>
            <person name="Wang Y."/>
            <person name="Qiu Y."/>
            <person name="Yin Y."/>
            <person name="Li Y."/>
            <person name="Du Y."/>
            <person name="Liao Y."/>
            <person name="Lim Y."/>
            <person name="Narusaka Y."/>
            <person name="Wang Y."/>
            <person name="Wang Z."/>
            <person name="Li Z."/>
            <person name="Wang Z."/>
            <person name="Xiong Z."/>
            <person name="Zhang Z."/>
        </authorList>
    </citation>
    <scope>NUCLEOTIDE SEQUENCE [LARGE SCALE GENOMIC DNA]</scope>
    <source>
        <strain evidence="2 3">cv. Chiifu-401-42</strain>
    </source>
</reference>
<keyword evidence="3" id="KW-1185">Reference proteome</keyword>
<evidence type="ECO:0000256" key="1">
    <source>
        <dbReference type="SAM" id="MobiDB-lite"/>
    </source>
</evidence>
<dbReference type="OMA" id="FDMERES"/>